<sequence length="63" mass="6715">MTMTERHMSIFFDLQNRAWSTTARCVGSKNVEDSGSPGISIEAINAAQSADLPAKAGRASILC</sequence>
<name>A0ABU8CQE9_9HYPH</name>
<protein>
    <submittedName>
        <fullName evidence="1">Uncharacterized protein</fullName>
    </submittedName>
</protein>
<proteinExistence type="predicted"/>
<evidence type="ECO:0000313" key="1">
    <source>
        <dbReference type="EMBL" id="MEI1251084.1"/>
    </source>
</evidence>
<keyword evidence="2" id="KW-1185">Reference proteome</keyword>
<organism evidence="1 2">
    <name type="scientific">Rhizobium aouanii</name>
    <dbReference type="NCBI Taxonomy" id="3118145"/>
    <lineage>
        <taxon>Bacteria</taxon>
        <taxon>Pseudomonadati</taxon>
        <taxon>Pseudomonadota</taxon>
        <taxon>Alphaproteobacteria</taxon>
        <taxon>Hyphomicrobiales</taxon>
        <taxon>Rhizobiaceae</taxon>
        <taxon>Rhizobium/Agrobacterium group</taxon>
        <taxon>Rhizobium</taxon>
    </lineage>
</organism>
<gene>
    <name evidence="1" type="ORF">V8Q02_24265</name>
</gene>
<comment type="caution">
    <text evidence="1">The sequence shown here is derived from an EMBL/GenBank/DDBJ whole genome shotgun (WGS) entry which is preliminary data.</text>
</comment>
<dbReference type="EMBL" id="JBAMYC010000014">
    <property type="protein sequence ID" value="MEI1251084.1"/>
    <property type="molecule type" value="Genomic_DNA"/>
</dbReference>
<accession>A0ABU8CQE9</accession>
<dbReference type="RefSeq" id="WP_222283629.1">
    <property type="nucleotide sequence ID" value="NZ_JBAMYB010000014.1"/>
</dbReference>
<reference evidence="1 2" key="1">
    <citation type="submission" date="2024-01" db="EMBL/GenBank/DDBJ databases">
        <title>Draft genome sequences of three bacterial strains isolated from Acacia saligna represent a potential new species within the genus Rhizobium.</title>
        <authorList>
            <person name="Tambong J.T."/>
            <person name="Mnasri B."/>
        </authorList>
    </citation>
    <scope>NUCLEOTIDE SEQUENCE [LARGE SCALE GENOMIC DNA]</scope>
    <source>
        <strain evidence="1 2">1AS12I</strain>
    </source>
</reference>
<dbReference type="Proteomes" id="UP001531129">
    <property type="component" value="Unassembled WGS sequence"/>
</dbReference>
<evidence type="ECO:0000313" key="2">
    <source>
        <dbReference type="Proteomes" id="UP001531129"/>
    </source>
</evidence>